<evidence type="ECO:0000313" key="4">
    <source>
        <dbReference type="Proteomes" id="UP000324222"/>
    </source>
</evidence>
<organism evidence="3 4">
    <name type="scientific">Portunus trituberculatus</name>
    <name type="common">Swimming crab</name>
    <name type="synonym">Neptunus trituberculatus</name>
    <dbReference type="NCBI Taxonomy" id="210409"/>
    <lineage>
        <taxon>Eukaryota</taxon>
        <taxon>Metazoa</taxon>
        <taxon>Ecdysozoa</taxon>
        <taxon>Arthropoda</taxon>
        <taxon>Crustacea</taxon>
        <taxon>Multicrustacea</taxon>
        <taxon>Malacostraca</taxon>
        <taxon>Eumalacostraca</taxon>
        <taxon>Eucarida</taxon>
        <taxon>Decapoda</taxon>
        <taxon>Pleocyemata</taxon>
        <taxon>Brachyura</taxon>
        <taxon>Eubrachyura</taxon>
        <taxon>Portunoidea</taxon>
        <taxon>Portunidae</taxon>
        <taxon>Portuninae</taxon>
        <taxon>Portunus</taxon>
    </lineage>
</organism>
<dbReference type="InterPro" id="IPR055469">
    <property type="entry name" value="DUF7041"/>
</dbReference>
<reference evidence="3 4" key="1">
    <citation type="submission" date="2019-05" db="EMBL/GenBank/DDBJ databases">
        <title>Another draft genome of Portunus trituberculatus and its Hox gene families provides insights of decapod evolution.</title>
        <authorList>
            <person name="Jeong J.-H."/>
            <person name="Song I."/>
            <person name="Kim S."/>
            <person name="Choi T."/>
            <person name="Kim D."/>
            <person name="Ryu S."/>
            <person name="Kim W."/>
        </authorList>
    </citation>
    <scope>NUCLEOTIDE SEQUENCE [LARGE SCALE GENOMIC DNA]</scope>
    <source>
        <tissue evidence="3">Muscle</tissue>
    </source>
</reference>
<accession>A0A5B7GJV0</accession>
<proteinExistence type="predicted"/>
<feature type="region of interest" description="Disordered" evidence="1">
    <location>
        <begin position="96"/>
        <end position="115"/>
    </location>
</feature>
<gene>
    <name evidence="3" type="ORF">E2C01_054536</name>
</gene>
<sequence length="115" mass="13016">MRPTQDQITERMAGAMLYADWSLTYVLDPEVQFCLRRVTNATTRADHVLSALLGKIFPCISEWLECKGDNAIEYADLKAYLLQRFTTSPAARVTQLLNSPNKPLSTRNPPTLSRK</sequence>
<name>A0A5B7GJV0_PORTR</name>
<dbReference type="Proteomes" id="UP000324222">
    <property type="component" value="Unassembled WGS sequence"/>
</dbReference>
<comment type="caution">
    <text evidence="3">The sequence shown here is derived from an EMBL/GenBank/DDBJ whole genome shotgun (WGS) entry which is preliminary data.</text>
</comment>
<protein>
    <recommendedName>
        <fullName evidence="2">DUF7041 domain-containing protein</fullName>
    </recommendedName>
</protein>
<evidence type="ECO:0000256" key="1">
    <source>
        <dbReference type="SAM" id="MobiDB-lite"/>
    </source>
</evidence>
<dbReference type="EMBL" id="VSRR010017582">
    <property type="protein sequence ID" value="MPC60490.1"/>
    <property type="molecule type" value="Genomic_DNA"/>
</dbReference>
<evidence type="ECO:0000259" key="2">
    <source>
        <dbReference type="Pfam" id="PF23055"/>
    </source>
</evidence>
<feature type="domain" description="DUF7041" evidence="2">
    <location>
        <begin position="30"/>
        <end position="98"/>
    </location>
</feature>
<dbReference type="AlphaFoldDB" id="A0A5B7GJV0"/>
<evidence type="ECO:0000313" key="3">
    <source>
        <dbReference type="EMBL" id="MPC60490.1"/>
    </source>
</evidence>
<dbReference type="Pfam" id="PF23055">
    <property type="entry name" value="DUF7041"/>
    <property type="match status" value="1"/>
</dbReference>
<keyword evidence="4" id="KW-1185">Reference proteome</keyword>